<sequence length="197" mass="22193">MAPIVVDVDFNDRRAWDDSALVSSWEGALAEYKRYHSIHLEGKRVEDVLSSEELIELRRELGHEKEEVEVDKKPKKKRIRKPKASENDYPVADESVVPGETNGTKMEDQVRFDIPAAQSQALANFMEPTTSGQQQAHESADSSVPLHSTAAPASMPQVLLANVQDENMKNIMMAWYYAGYYTGLHEGQQKTTEQNKS</sequence>
<evidence type="ECO:0000313" key="7">
    <source>
        <dbReference type="EMBL" id="KAF2490932.1"/>
    </source>
</evidence>
<keyword evidence="3" id="KW-0507">mRNA processing</keyword>
<evidence type="ECO:0000256" key="3">
    <source>
        <dbReference type="ARBA" id="ARBA00022664"/>
    </source>
</evidence>
<evidence type="ECO:0000313" key="8">
    <source>
        <dbReference type="Proteomes" id="UP000799750"/>
    </source>
</evidence>
<evidence type="ECO:0000256" key="4">
    <source>
        <dbReference type="ARBA" id="ARBA00023187"/>
    </source>
</evidence>
<dbReference type="GO" id="GO:0008380">
    <property type="term" value="P:RNA splicing"/>
    <property type="evidence" value="ECO:0007669"/>
    <property type="project" value="UniProtKB-KW"/>
</dbReference>
<evidence type="ECO:0000256" key="1">
    <source>
        <dbReference type="ARBA" id="ARBA00004123"/>
    </source>
</evidence>
<dbReference type="GO" id="GO:0005634">
    <property type="term" value="C:nucleus"/>
    <property type="evidence" value="ECO:0007669"/>
    <property type="project" value="UniProtKB-SubCell"/>
</dbReference>
<protein>
    <recommendedName>
        <fullName evidence="9">Survival motor neuron Tudor domain-containing protein</fullName>
    </recommendedName>
</protein>
<feature type="compositionally biased region" description="Basic residues" evidence="6">
    <location>
        <begin position="73"/>
        <end position="82"/>
    </location>
</feature>
<keyword evidence="4" id="KW-0508">mRNA splicing</keyword>
<dbReference type="Proteomes" id="UP000799750">
    <property type="component" value="Unassembled WGS sequence"/>
</dbReference>
<feature type="compositionally biased region" description="Basic and acidic residues" evidence="6">
    <location>
        <begin position="63"/>
        <end position="72"/>
    </location>
</feature>
<evidence type="ECO:0000256" key="2">
    <source>
        <dbReference type="ARBA" id="ARBA00005371"/>
    </source>
</evidence>
<accession>A0A6A6QF79</accession>
<feature type="region of interest" description="Disordered" evidence="6">
    <location>
        <begin position="63"/>
        <end position="103"/>
    </location>
</feature>
<feature type="compositionally biased region" description="Polar residues" evidence="6">
    <location>
        <begin position="128"/>
        <end position="146"/>
    </location>
</feature>
<dbReference type="EMBL" id="MU004196">
    <property type="protein sequence ID" value="KAF2490932.1"/>
    <property type="molecule type" value="Genomic_DNA"/>
</dbReference>
<keyword evidence="5" id="KW-0539">Nucleus</keyword>
<feature type="region of interest" description="Disordered" evidence="6">
    <location>
        <begin position="128"/>
        <end position="149"/>
    </location>
</feature>
<keyword evidence="8" id="KW-1185">Reference proteome</keyword>
<gene>
    <name evidence="7" type="ORF">BU16DRAFT_565862</name>
</gene>
<dbReference type="PANTHER" id="PTHR39267:SF1">
    <property type="entry name" value="SURVIVAL MOTOR NEURON PROTEIN"/>
    <property type="match status" value="1"/>
</dbReference>
<organism evidence="7 8">
    <name type="scientific">Lophium mytilinum</name>
    <dbReference type="NCBI Taxonomy" id="390894"/>
    <lineage>
        <taxon>Eukaryota</taxon>
        <taxon>Fungi</taxon>
        <taxon>Dikarya</taxon>
        <taxon>Ascomycota</taxon>
        <taxon>Pezizomycotina</taxon>
        <taxon>Dothideomycetes</taxon>
        <taxon>Pleosporomycetidae</taxon>
        <taxon>Mytilinidiales</taxon>
        <taxon>Mytilinidiaceae</taxon>
        <taxon>Lophium</taxon>
    </lineage>
</organism>
<dbReference type="OrthoDB" id="197400at2759"/>
<evidence type="ECO:0000256" key="5">
    <source>
        <dbReference type="ARBA" id="ARBA00023242"/>
    </source>
</evidence>
<dbReference type="CDD" id="cd22852">
    <property type="entry name" value="SMN_C"/>
    <property type="match status" value="1"/>
</dbReference>
<comment type="similarity">
    <text evidence="2">Belongs to the SMN family.</text>
</comment>
<dbReference type="InterPro" id="IPR040424">
    <property type="entry name" value="Smn1"/>
</dbReference>
<name>A0A6A6QF79_9PEZI</name>
<dbReference type="GO" id="GO:0006397">
    <property type="term" value="P:mRNA processing"/>
    <property type="evidence" value="ECO:0007669"/>
    <property type="project" value="UniProtKB-KW"/>
</dbReference>
<proteinExistence type="inferred from homology"/>
<evidence type="ECO:0008006" key="9">
    <source>
        <dbReference type="Google" id="ProtNLM"/>
    </source>
</evidence>
<dbReference type="InterPro" id="IPR047313">
    <property type="entry name" value="SMN_C"/>
</dbReference>
<dbReference type="PANTHER" id="PTHR39267">
    <property type="entry name" value="SURVIVAL MOTOR NEURON-LIKE PROTEIN 1"/>
    <property type="match status" value="1"/>
</dbReference>
<comment type="subcellular location">
    <subcellularLocation>
        <location evidence="1">Nucleus</location>
    </subcellularLocation>
</comment>
<reference evidence="7" key="1">
    <citation type="journal article" date="2020" name="Stud. Mycol.">
        <title>101 Dothideomycetes genomes: a test case for predicting lifestyles and emergence of pathogens.</title>
        <authorList>
            <person name="Haridas S."/>
            <person name="Albert R."/>
            <person name="Binder M."/>
            <person name="Bloem J."/>
            <person name="Labutti K."/>
            <person name="Salamov A."/>
            <person name="Andreopoulos B."/>
            <person name="Baker S."/>
            <person name="Barry K."/>
            <person name="Bills G."/>
            <person name="Bluhm B."/>
            <person name="Cannon C."/>
            <person name="Castanera R."/>
            <person name="Culley D."/>
            <person name="Daum C."/>
            <person name="Ezra D."/>
            <person name="Gonzalez J."/>
            <person name="Henrissat B."/>
            <person name="Kuo A."/>
            <person name="Liang C."/>
            <person name="Lipzen A."/>
            <person name="Lutzoni F."/>
            <person name="Magnuson J."/>
            <person name="Mondo S."/>
            <person name="Nolan M."/>
            <person name="Ohm R."/>
            <person name="Pangilinan J."/>
            <person name="Park H.-J."/>
            <person name="Ramirez L."/>
            <person name="Alfaro M."/>
            <person name="Sun H."/>
            <person name="Tritt A."/>
            <person name="Yoshinaga Y."/>
            <person name="Zwiers L.-H."/>
            <person name="Turgeon B."/>
            <person name="Goodwin S."/>
            <person name="Spatafora J."/>
            <person name="Crous P."/>
            <person name="Grigoriev I."/>
        </authorList>
    </citation>
    <scope>NUCLEOTIDE SEQUENCE</scope>
    <source>
        <strain evidence="7">CBS 269.34</strain>
    </source>
</reference>
<dbReference type="CDD" id="cd22851">
    <property type="entry name" value="SMN_N"/>
    <property type="match status" value="1"/>
</dbReference>
<dbReference type="AlphaFoldDB" id="A0A6A6QF79"/>
<evidence type="ECO:0000256" key="6">
    <source>
        <dbReference type="SAM" id="MobiDB-lite"/>
    </source>
</evidence>